<keyword evidence="1" id="KW-0489">Methyltransferase</keyword>
<organism evidence="1 2">
    <name type="scientific">Heliomicrobium undosum</name>
    <dbReference type="NCBI Taxonomy" id="121734"/>
    <lineage>
        <taxon>Bacteria</taxon>
        <taxon>Bacillati</taxon>
        <taxon>Bacillota</taxon>
        <taxon>Clostridia</taxon>
        <taxon>Eubacteriales</taxon>
        <taxon>Heliobacteriaceae</taxon>
        <taxon>Heliomicrobium</taxon>
    </lineage>
</organism>
<dbReference type="Gene3D" id="3.40.50.150">
    <property type="entry name" value="Vaccinia Virus protein VP39"/>
    <property type="match status" value="1"/>
</dbReference>
<reference evidence="1 2" key="1">
    <citation type="submission" date="2020-01" db="EMBL/GenBank/DDBJ databases">
        <title>Whole-genome sequence of Heliobacterium undosum DSM 13378.</title>
        <authorList>
            <person name="Kyndt J.A."/>
            <person name="Meyer T.E."/>
        </authorList>
    </citation>
    <scope>NUCLEOTIDE SEQUENCE [LARGE SCALE GENOMIC DNA]</scope>
    <source>
        <strain evidence="1 2">DSM 13378</strain>
    </source>
</reference>
<name>A0A845KZ02_9FIRM</name>
<evidence type="ECO:0000313" key="2">
    <source>
        <dbReference type="Proteomes" id="UP000463470"/>
    </source>
</evidence>
<dbReference type="Proteomes" id="UP000463470">
    <property type="component" value="Unassembled WGS sequence"/>
</dbReference>
<comment type="caution">
    <text evidence="1">The sequence shown here is derived from an EMBL/GenBank/DDBJ whole genome shotgun (WGS) entry which is preliminary data.</text>
</comment>
<dbReference type="GO" id="GO:0160105">
    <property type="term" value="F:tRNA (adenine(22)-N1)-methyltransferase activity"/>
    <property type="evidence" value="ECO:0007669"/>
    <property type="project" value="InterPro"/>
</dbReference>
<keyword evidence="1" id="KW-0808">Transferase</keyword>
<dbReference type="EMBL" id="WXEY01000003">
    <property type="protein sequence ID" value="MZP28873.1"/>
    <property type="molecule type" value="Genomic_DNA"/>
</dbReference>
<dbReference type="OrthoDB" id="5881184at2"/>
<dbReference type="InterPro" id="IPR029063">
    <property type="entry name" value="SAM-dependent_MTases_sf"/>
</dbReference>
<dbReference type="Pfam" id="PF12847">
    <property type="entry name" value="Methyltransf_18"/>
    <property type="match status" value="1"/>
</dbReference>
<accession>A0A845KZ02</accession>
<evidence type="ECO:0000313" key="1">
    <source>
        <dbReference type="EMBL" id="MZP28873.1"/>
    </source>
</evidence>
<proteinExistence type="predicted"/>
<dbReference type="AlphaFoldDB" id="A0A845KZ02"/>
<dbReference type="PANTHER" id="PTHR38451">
    <property type="entry name" value="TRNA (ADENINE(22)-N(1))-METHYLTRANSFERASE"/>
    <property type="match status" value="1"/>
</dbReference>
<dbReference type="RefSeq" id="WP_161255211.1">
    <property type="nucleotide sequence ID" value="NZ_WXEY01000003.1"/>
</dbReference>
<dbReference type="PANTHER" id="PTHR38451:SF1">
    <property type="entry name" value="TRNA (ADENINE(22)-N(1))-METHYLTRANSFERASE"/>
    <property type="match status" value="1"/>
</dbReference>
<dbReference type="PIRSF" id="PIRSF018637">
    <property type="entry name" value="TrmK"/>
    <property type="match status" value="1"/>
</dbReference>
<protein>
    <submittedName>
        <fullName evidence="1">SAM-dependent methyltransferase</fullName>
    </submittedName>
</protein>
<dbReference type="InterPro" id="IPR006901">
    <property type="entry name" value="TrmK"/>
</dbReference>
<dbReference type="SUPFAM" id="SSF53335">
    <property type="entry name" value="S-adenosyl-L-methionine-dependent methyltransferases"/>
    <property type="match status" value="1"/>
</dbReference>
<sequence>MELSPRLQRLAAAAPPGQPIADIGTDHAYIPVHLVKTGIVPYAVGVDVHPGPLEAARLHVAAYGVKDRVDIRAGDGLAPLQPREVVAIVIAGMGGGTMQTILTEGDAAGKLAGVSRLILQPLEGAGELRRWLHHRGWRIIDEDLVAEGPRIYEVIVLEPAEADNDTRKAIFGSEENAAVEELYWDLGPLLLARKHPLLLPVVEKRIERERRALAGIAKARQPDEAKLERIESRIKALERVRAWLSPARG</sequence>
<gene>
    <name evidence="1" type="ORF">GTO91_04010</name>
</gene>
<dbReference type="GO" id="GO:0032259">
    <property type="term" value="P:methylation"/>
    <property type="evidence" value="ECO:0007669"/>
    <property type="project" value="UniProtKB-KW"/>
</dbReference>
<keyword evidence="2" id="KW-1185">Reference proteome</keyword>